<dbReference type="EMBL" id="CACRTN010000010">
    <property type="protein sequence ID" value="VYT74074.1"/>
    <property type="molecule type" value="Genomic_DNA"/>
</dbReference>
<evidence type="ECO:0000313" key="5">
    <source>
        <dbReference type="EMBL" id="VYT74074.1"/>
    </source>
</evidence>
<evidence type="ECO:0000256" key="1">
    <source>
        <dbReference type="ARBA" id="ARBA00022801"/>
    </source>
</evidence>
<evidence type="ECO:0000256" key="4">
    <source>
        <dbReference type="SAM" id="Phobius"/>
    </source>
</evidence>
<dbReference type="InterPro" id="IPR023365">
    <property type="entry name" value="Sortase_dom-sf"/>
</dbReference>
<proteinExistence type="predicted"/>
<dbReference type="InterPro" id="IPR005754">
    <property type="entry name" value="Sortase"/>
</dbReference>
<feature type="compositionally biased region" description="Low complexity" evidence="3">
    <location>
        <begin position="34"/>
        <end position="49"/>
    </location>
</feature>
<dbReference type="InterPro" id="IPR042002">
    <property type="entry name" value="Sortase_C"/>
</dbReference>
<protein>
    <submittedName>
        <fullName evidence="5">Sortase family protein</fullName>
    </submittedName>
</protein>
<dbReference type="Pfam" id="PF04203">
    <property type="entry name" value="Sortase"/>
    <property type="match status" value="1"/>
</dbReference>
<sequence>MRGGRHFDKGDAPPELGLCDSAVGPEAASDDSRAGASASRRGGRARGSTSRVGGALLKLLALCMVLAGLIVFIWPYIDAALTSLRMGEAAARYDAAVAELAEDELLYRDFLCAVDDYNRALDETGQAGLRDAWSYTEPSFDLTSWGIPDDVYARLRIPVADIDMPLYLGATEAHLSAGAAHLTQTSLPVRAVAGVSANAVVAGHRGYRANTFFNNIVNLVEGDEVYVDTPWGEVGYRVSGTAVIDPADIDAVKIQPGRTMLTLVTCHPLYHNYQRYVVYCDQV</sequence>
<keyword evidence="4" id="KW-0472">Membrane</keyword>
<accession>A0A6N2Z4A4</accession>
<organism evidence="5">
    <name type="scientific">Collinsella intestinalis</name>
    <dbReference type="NCBI Taxonomy" id="147207"/>
    <lineage>
        <taxon>Bacteria</taxon>
        <taxon>Bacillati</taxon>
        <taxon>Actinomycetota</taxon>
        <taxon>Coriobacteriia</taxon>
        <taxon>Coriobacteriales</taxon>
        <taxon>Coriobacteriaceae</taxon>
        <taxon>Collinsella</taxon>
    </lineage>
</organism>
<feature type="active site" description="Acyl-thioester intermediate" evidence="2">
    <location>
        <position position="266"/>
    </location>
</feature>
<dbReference type="SUPFAM" id="SSF63817">
    <property type="entry name" value="Sortase"/>
    <property type="match status" value="1"/>
</dbReference>
<dbReference type="Gene3D" id="2.40.260.10">
    <property type="entry name" value="Sortase"/>
    <property type="match status" value="1"/>
</dbReference>
<keyword evidence="1" id="KW-0378">Hydrolase</keyword>
<feature type="active site" description="Proton donor/acceptor" evidence="2">
    <location>
        <position position="204"/>
    </location>
</feature>
<evidence type="ECO:0000256" key="2">
    <source>
        <dbReference type="PIRSR" id="PIRSR605754-1"/>
    </source>
</evidence>
<name>A0A6N2Z4A4_9ACTN</name>
<feature type="transmembrane region" description="Helical" evidence="4">
    <location>
        <begin position="56"/>
        <end position="77"/>
    </location>
</feature>
<dbReference type="GO" id="GO:0016787">
    <property type="term" value="F:hydrolase activity"/>
    <property type="evidence" value="ECO:0007669"/>
    <property type="project" value="UniProtKB-KW"/>
</dbReference>
<dbReference type="RefSeq" id="WP_421756064.1">
    <property type="nucleotide sequence ID" value="NZ_CACRTN010000010.1"/>
</dbReference>
<evidence type="ECO:0000256" key="3">
    <source>
        <dbReference type="SAM" id="MobiDB-lite"/>
    </source>
</evidence>
<keyword evidence="4" id="KW-0812">Transmembrane</keyword>
<reference evidence="5" key="1">
    <citation type="submission" date="2019-11" db="EMBL/GenBank/DDBJ databases">
        <authorList>
            <person name="Feng L."/>
        </authorList>
    </citation>
    <scope>NUCLEOTIDE SEQUENCE</scope>
    <source>
        <strain evidence="5">CintestinalisLFYP54</strain>
    </source>
</reference>
<gene>
    <name evidence="5" type="ORF">CILFYP54_01416</name>
</gene>
<dbReference type="AlphaFoldDB" id="A0A6N2Z4A4"/>
<feature type="region of interest" description="Disordered" evidence="3">
    <location>
        <begin position="24"/>
        <end position="49"/>
    </location>
</feature>
<dbReference type="CDD" id="cd05827">
    <property type="entry name" value="Sortase_C"/>
    <property type="match status" value="1"/>
</dbReference>
<keyword evidence="4" id="KW-1133">Transmembrane helix</keyword>
<dbReference type="NCBIfam" id="TIGR01076">
    <property type="entry name" value="sortase_fam"/>
    <property type="match status" value="1"/>
</dbReference>